<evidence type="ECO:0000313" key="2">
    <source>
        <dbReference type="EMBL" id="MST69252.1"/>
    </source>
</evidence>
<dbReference type="SUPFAM" id="SSF141868">
    <property type="entry name" value="EAL domain-like"/>
    <property type="match status" value="1"/>
</dbReference>
<dbReference type="AlphaFoldDB" id="A0A6A8M7E0"/>
<protein>
    <submittedName>
        <fullName evidence="2">EAL domain-containing protein</fullName>
    </submittedName>
</protein>
<gene>
    <name evidence="2" type="ORF">FYJ66_06580</name>
</gene>
<dbReference type="PANTHER" id="PTHR33121:SF71">
    <property type="entry name" value="OXYGEN SENSOR PROTEIN DOSP"/>
    <property type="match status" value="1"/>
</dbReference>
<dbReference type="Gene3D" id="3.20.20.450">
    <property type="entry name" value="EAL domain"/>
    <property type="match status" value="1"/>
</dbReference>
<organism evidence="2">
    <name type="scientific">Baileyella intestinalis</name>
    <dbReference type="NCBI Taxonomy" id="2606709"/>
    <lineage>
        <taxon>Bacteria</taxon>
        <taxon>Bacillati</taxon>
        <taxon>Bacillota</taxon>
        <taxon>Clostridia</taxon>
        <taxon>Peptostreptococcales</taxon>
        <taxon>Anaerovoracaceae</taxon>
        <taxon>Baileyella</taxon>
    </lineage>
</organism>
<accession>A0A6A8M7E0</accession>
<dbReference type="InterPro" id="IPR001633">
    <property type="entry name" value="EAL_dom"/>
</dbReference>
<name>A0A6A8M7E0_9FIRM</name>
<dbReference type="Pfam" id="PF00563">
    <property type="entry name" value="EAL"/>
    <property type="match status" value="1"/>
</dbReference>
<dbReference type="GO" id="GO:0071111">
    <property type="term" value="F:cyclic-guanylate-specific phosphodiesterase activity"/>
    <property type="evidence" value="ECO:0007669"/>
    <property type="project" value="InterPro"/>
</dbReference>
<dbReference type="InterPro" id="IPR050706">
    <property type="entry name" value="Cyclic-di-GMP_PDE-like"/>
</dbReference>
<evidence type="ECO:0000259" key="1">
    <source>
        <dbReference type="PROSITE" id="PS50883"/>
    </source>
</evidence>
<dbReference type="SMART" id="SM00052">
    <property type="entry name" value="EAL"/>
    <property type="match status" value="1"/>
</dbReference>
<sequence length="173" mass="19559">MEDYILEHFDEALEKNWIKVYFQPIVRSLTGDVCGAEALARWIDPDRGMINPSDFIPVLEENGLIYRLDCLIVEKICTGFKWKKERIGTGAGLIPVSVNISRLDFGLTNMVQKIENLIVANKMPRDMLNIEITESAFVSDEKVIRKAVDELHALGFKVCMDDFGSGYSSLNVL</sequence>
<dbReference type="CDD" id="cd01948">
    <property type="entry name" value="EAL"/>
    <property type="match status" value="1"/>
</dbReference>
<reference evidence="2" key="1">
    <citation type="submission" date="2019-09" db="EMBL/GenBank/DDBJ databases">
        <title>In-depth cultivation of the pig gut microbiome towards novel bacterial diversity and tailored functional studies.</title>
        <authorList>
            <person name="Wylensek D."/>
            <person name="Hitch T.C.A."/>
            <person name="Clavel T."/>
        </authorList>
    </citation>
    <scope>NUCLEOTIDE SEQUENCE</scope>
    <source>
        <strain evidence="2">RF-744-FAT-WT-3</strain>
    </source>
</reference>
<proteinExistence type="predicted"/>
<comment type="caution">
    <text evidence="2">The sequence shown here is derived from an EMBL/GenBank/DDBJ whole genome shotgun (WGS) entry which is preliminary data.</text>
</comment>
<dbReference type="InterPro" id="IPR035919">
    <property type="entry name" value="EAL_sf"/>
</dbReference>
<feature type="domain" description="EAL" evidence="1">
    <location>
        <begin position="2"/>
        <end position="173"/>
    </location>
</feature>
<dbReference type="PROSITE" id="PS50883">
    <property type="entry name" value="EAL"/>
    <property type="match status" value="1"/>
</dbReference>
<dbReference type="PANTHER" id="PTHR33121">
    <property type="entry name" value="CYCLIC DI-GMP PHOSPHODIESTERASE PDEF"/>
    <property type="match status" value="1"/>
</dbReference>
<dbReference type="EMBL" id="VUNB01000005">
    <property type="protein sequence ID" value="MST69252.1"/>
    <property type="molecule type" value="Genomic_DNA"/>
</dbReference>